<name>A0ABQ8B0Y1_BRANA</name>
<evidence type="ECO:0000313" key="2">
    <source>
        <dbReference type="Proteomes" id="UP000824890"/>
    </source>
</evidence>
<evidence type="ECO:0008006" key="3">
    <source>
        <dbReference type="Google" id="ProtNLM"/>
    </source>
</evidence>
<protein>
    <recommendedName>
        <fullName evidence="3">RNase H type-1 domain-containing protein</fullName>
    </recommendedName>
</protein>
<proteinExistence type="predicted"/>
<dbReference type="Proteomes" id="UP000824890">
    <property type="component" value="Unassembled WGS sequence"/>
</dbReference>
<dbReference type="EMBL" id="JAGKQM010000012">
    <property type="protein sequence ID" value="KAH0898409.1"/>
    <property type="molecule type" value="Genomic_DNA"/>
</dbReference>
<reference evidence="1 2" key="1">
    <citation type="submission" date="2021-05" db="EMBL/GenBank/DDBJ databases">
        <title>Genome Assembly of Synthetic Allotetraploid Brassica napus Reveals Homoeologous Exchanges between Subgenomes.</title>
        <authorList>
            <person name="Davis J.T."/>
        </authorList>
    </citation>
    <scope>NUCLEOTIDE SEQUENCE [LARGE SCALE GENOMIC DNA]</scope>
    <source>
        <strain evidence="2">cv. Da-Ae</strain>
        <tissue evidence="1">Seedling</tissue>
    </source>
</reference>
<organism evidence="1 2">
    <name type="scientific">Brassica napus</name>
    <name type="common">Rape</name>
    <dbReference type="NCBI Taxonomy" id="3708"/>
    <lineage>
        <taxon>Eukaryota</taxon>
        <taxon>Viridiplantae</taxon>
        <taxon>Streptophyta</taxon>
        <taxon>Embryophyta</taxon>
        <taxon>Tracheophyta</taxon>
        <taxon>Spermatophyta</taxon>
        <taxon>Magnoliopsida</taxon>
        <taxon>eudicotyledons</taxon>
        <taxon>Gunneridae</taxon>
        <taxon>Pentapetalae</taxon>
        <taxon>rosids</taxon>
        <taxon>malvids</taxon>
        <taxon>Brassicales</taxon>
        <taxon>Brassicaceae</taxon>
        <taxon>Brassiceae</taxon>
        <taxon>Brassica</taxon>
    </lineage>
</organism>
<gene>
    <name evidence="1" type="ORF">HID58_047977</name>
</gene>
<comment type="caution">
    <text evidence="1">The sequence shown here is derived from an EMBL/GenBank/DDBJ whole genome shotgun (WGS) entry which is preliminary data.</text>
</comment>
<evidence type="ECO:0000313" key="1">
    <source>
        <dbReference type="EMBL" id="KAH0898409.1"/>
    </source>
</evidence>
<accession>A0ABQ8B0Y1</accession>
<sequence length="73" mass="8494">MSTHPSTQRKWIPLESDWVMYNVGLEYSKSKGLIGGVWMLRNEKGMVLCHNRRTFSGINIWEDAKFVAMMWGS</sequence>
<keyword evidence="2" id="KW-1185">Reference proteome</keyword>